<keyword evidence="1" id="KW-0472">Membrane</keyword>
<gene>
    <name evidence="2" type="ORF">DLJ46_27315</name>
</gene>
<accession>A0A317JYR2</accession>
<keyword evidence="3" id="KW-1185">Reference proteome</keyword>
<feature type="transmembrane region" description="Helical" evidence="1">
    <location>
        <begin position="133"/>
        <end position="156"/>
    </location>
</feature>
<evidence type="ECO:0000313" key="2">
    <source>
        <dbReference type="EMBL" id="PWU44193.1"/>
    </source>
</evidence>
<keyword evidence="1" id="KW-0812">Transmembrane</keyword>
<evidence type="ECO:0008006" key="4">
    <source>
        <dbReference type="Google" id="ProtNLM"/>
    </source>
</evidence>
<evidence type="ECO:0000256" key="1">
    <source>
        <dbReference type="SAM" id="Phobius"/>
    </source>
</evidence>
<comment type="caution">
    <text evidence="2">The sequence shown here is derived from an EMBL/GenBank/DDBJ whole genome shotgun (WGS) entry which is preliminary data.</text>
</comment>
<dbReference type="NCBIfam" id="NF041646">
    <property type="entry name" value="VC0807_fam"/>
    <property type="match status" value="1"/>
</dbReference>
<feature type="transmembrane region" description="Helical" evidence="1">
    <location>
        <begin position="22"/>
        <end position="41"/>
    </location>
</feature>
<organism evidence="2 3">
    <name type="scientific">Micromonospora globispora</name>
    <dbReference type="NCBI Taxonomy" id="1450148"/>
    <lineage>
        <taxon>Bacteria</taxon>
        <taxon>Bacillati</taxon>
        <taxon>Actinomycetota</taxon>
        <taxon>Actinomycetes</taxon>
        <taxon>Micromonosporales</taxon>
        <taxon>Micromonosporaceae</taxon>
        <taxon>Micromonospora</taxon>
    </lineage>
</organism>
<sequence length="212" mass="22080">MLNGVVPAVMYGLLRSRLHSDVGALAAGAAVPALWSGVLAARRRRVDPVALLALTGLGIALGVSLASGGGTLPLLLWHAMVTGVVGLACLISVLVRRPLLAVVRPLLVRSLRPEHRPADSAGPLSGAAHRRSFMVLTAIIGVGFLAHAVMNVVLAVTLPTSGYLIVSRIAGWAITAAGAATVVWYIRRAKARIHNGETATTNATGIIRRHDR</sequence>
<feature type="transmembrane region" description="Helical" evidence="1">
    <location>
        <begin position="162"/>
        <end position="186"/>
    </location>
</feature>
<protein>
    <recommendedName>
        <fullName evidence="4">DUF3159 domain-containing protein</fullName>
    </recommendedName>
</protein>
<dbReference type="EMBL" id="QGSV01000350">
    <property type="protein sequence ID" value="PWU44193.1"/>
    <property type="molecule type" value="Genomic_DNA"/>
</dbReference>
<proteinExistence type="predicted"/>
<keyword evidence="1" id="KW-1133">Transmembrane helix</keyword>
<feature type="transmembrane region" description="Helical" evidence="1">
    <location>
        <begin position="48"/>
        <end position="68"/>
    </location>
</feature>
<dbReference type="AlphaFoldDB" id="A0A317JYR2"/>
<dbReference type="Proteomes" id="UP000245683">
    <property type="component" value="Unassembled WGS sequence"/>
</dbReference>
<reference evidence="3" key="1">
    <citation type="submission" date="2018-05" db="EMBL/GenBank/DDBJ databases">
        <title>Micromonospora globispora sp. nov. and Micromonospora rugosa sp. nov., isolated from marine sediment.</title>
        <authorList>
            <person name="Carro L."/>
            <person name="Aysel V."/>
            <person name="Cetin D."/>
            <person name="Igual J.M."/>
            <person name="Klenk H.-P."/>
            <person name="Trujillo M.E."/>
            <person name="Sahin N."/>
        </authorList>
    </citation>
    <scope>NUCLEOTIDE SEQUENCE [LARGE SCALE GENOMIC DNA]</scope>
    <source>
        <strain evidence="3">S2904</strain>
    </source>
</reference>
<feature type="transmembrane region" description="Helical" evidence="1">
    <location>
        <begin position="74"/>
        <end position="95"/>
    </location>
</feature>
<name>A0A317JYR2_9ACTN</name>
<dbReference type="RefSeq" id="WP_109947420.1">
    <property type="nucleotide sequence ID" value="NZ_QGGF01000037.1"/>
</dbReference>
<evidence type="ECO:0000313" key="3">
    <source>
        <dbReference type="Proteomes" id="UP000245683"/>
    </source>
</evidence>